<evidence type="ECO:0000256" key="1">
    <source>
        <dbReference type="SAM" id="MobiDB-lite"/>
    </source>
</evidence>
<evidence type="ECO:0000313" key="3">
    <source>
        <dbReference type="Proteomes" id="UP001165269"/>
    </source>
</evidence>
<organism evidence="2 3">
    <name type="scientific">Streptomyces cylindrosporus</name>
    <dbReference type="NCBI Taxonomy" id="2927583"/>
    <lineage>
        <taxon>Bacteria</taxon>
        <taxon>Bacillati</taxon>
        <taxon>Actinomycetota</taxon>
        <taxon>Actinomycetes</taxon>
        <taxon>Kitasatosporales</taxon>
        <taxon>Streptomycetaceae</taxon>
        <taxon>Streptomyces</taxon>
    </lineage>
</organism>
<dbReference type="EMBL" id="JALDAY010000005">
    <property type="protein sequence ID" value="MCI3273066.1"/>
    <property type="molecule type" value="Genomic_DNA"/>
</dbReference>
<keyword evidence="3" id="KW-1185">Reference proteome</keyword>
<dbReference type="RefSeq" id="WP_242766259.1">
    <property type="nucleotide sequence ID" value="NZ_JALDAY010000005.1"/>
</dbReference>
<dbReference type="Proteomes" id="UP001165269">
    <property type="component" value="Unassembled WGS sequence"/>
</dbReference>
<name>A0ABS9Y764_9ACTN</name>
<accession>A0ABS9Y764</accession>
<comment type="caution">
    <text evidence="2">The sequence shown here is derived from an EMBL/GenBank/DDBJ whole genome shotgun (WGS) entry which is preliminary data.</text>
</comment>
<feature type="compositionally biased region" description="Low complexity" evidence="1">
    <location>
        <begin position="73"/>
        <end position="82"/>
    </location>
</feature>
<evidence type="ECO:0000313" key="2">
    <source>
        <dbReference type="EMBL" id="MCI3273066.1"/>
    </source>
</evidence>
<feature type="region of interest" description="Disordered" evidence="1">
    <location>
        <begin position="46"/>
        <end position="154"/>
    </location>
</feature>
<feature type="compositionally biased region" description="Low complexity" evidence="1">
    <location>
        <begin position="99"/>
        <end position="110"/>
    </location>
</feature>
<feature type="region of interest" description="Disordered" evidence="1">
    <location>
        <begin position="1"/>
        <end position="20"/>
    </location>
</feature>
<sequence length="154" mass="15779">MLPPRGTATALAPALNASRSTAPCPPFGDTHIPRLPVLPFVTAAPATDTSHSGARCRPTFGHPHIPRPPAPPFTTAAPATDTSHPGTRYPTVGRPRAPPLATAAPALNATHRPAPCQTVGHPRIPGPPAPPLAITLAATTPHPPSRILVPSRGQ</sequence>
<proteinExistence type="predicted"/>
<gene>
    <name evidence="2" type="ORF">MQP27_18300</name>
</gene>
<protein>
    <submittedName>
        <fullName evidence="2">Uncharacterized protein</fullName>
    </submittedName>
</protein>
<reference evidence="2" key="1">
    <citation type="submission" date="2022-03" db="EMBL/GenBank/DDBJ databases">
        <title>Streptomyces 7R015 and 7R016 isolated from Barleria lupulina in Thailand.</title>
        <authorList>
            <person name="Kanchanasin P."/>
            <person name="Phongsopitanun W."/>
            <person name="Tanasupawat S."/>
        </authorList>
    </citation>
    <scope>NUCLEOTIDE SEQUENCE</scope>
    <source>
        <strain evidence="2">7R015</strain>
    </source>
</reference>